<protein>
    <submittedName>
        <fullName evidence="1">Uncharacterized protein</fullName>
    </submittedName>
</protein>
<reference evidence="1" key="1">
    <citation type="submission" date="2022-07" db="EMBL/GenBank/DDBJ databases">
        <title>Phylogenomic reconstructions and comparative analyses of Kickxellomycotina fungi.</title>
        <authorList>
            <person name="Reynolds N.K."/>
            <person name="Stajich J.E."/>
            <person name="Barry K."/>
            <person name="Grigoriev I.V."/>
            <person name="Crous P."/>
            <person name="Smith M.E."/>
        </authorList>
    </citation>
    <scope>NUCLEOTIDE SEQUENCE</scope>
    <source>
        <strain evidence="1">NRRL 5244</strain>
    </source>
</reference>
<accession>A0ACC1JHH3</accession>
<comment type="caution">
    <text evidence="1">The sequence shown here is derived from an EMBL/GenBank/DDBJ whole genome shotgun (WGS) entry which is preliminary data.</text>
</comment>
<gene>
    <name evidence="1" type="ORF">FBU59_000225</name>
</gene>
<sequence length="177" mass="18925">MHENFGHSGPHIVLESHQTSIPFRYFSSQNMDAFTQISRNLDLSQLMLVHTGLALVSALGTAPTYNLPVALYGLVILRGEFDGVQTKRFTVILAATVVLDVLWVLAKGSLNFTLLFVLANLLVKPLSVACAVQSLQNSGAGIPGLSFRSDAYEAMGGEDDDHPDAAVISMPGALNSP</sequence>
<proteinExistence type="predicted"/>
<dbReference type="Proteomes" id="UP001150603">
    <property type="component" value="Unassembled WGS sequence"/>
</dbReference>
<dbReference type="EMBL" id="JANBPW010000027">
    <property type="protein sequence ID" value="KAJ1951328.1"/>
    <property type="molecule type" value="Genomic_DNA"/>
</dbReference>
<evidence type="ECO:0000313" key="1">
    <source>
        <dbReference type="EMBL" id="KAJ1951328.1"/>
    </source>
</evidence>
<name>A0ACC1JHH3_9FUNG</name>
<organism evidence="1 2">
    <name type="scientific">Linderina macrospora</name>
    <dbReference type="NCBI Taxonomy" id="4868"/>
    <lineage>
        <taxon>Eukaryota</taxon>
        <taxon>Fungi</taxon>
        <taxon>Fungi incertae sedis</taxon>
        <taxon>Zoopagomycota</taxon>
        <taxon>Kickxellomycotina</taxon>
        <taxon>Kickxellomycetes</taxon>
        <taxon>Kickxellales</taxon>
        <taxon>Kickxellaceae</taxon>
        <taxon>Linderina</taxon>
    </lineage>
</organism>
<keyword evidence="2" id="KW-1185">Reference proteome</keyword>
<evidence type="ECO:0000313" key="2">
    <source>
        <dbReference type="Proteomes" id="UP001150603"/>
    </source>
</evidence>